<protein>
    <recommendedName>
        <fullName evidence="4">GlsB/YeaQ/YmgE family stress response membrane protein</fullName>
    </recommendedName>
</protein>
<proteinExistence type="predicted"/>
<dbReference type="RefSeq" id="WP_341402392.1">
    <property type="nucleotide sequence ID" value="NZ_JBBUKT010000001.1"/>
</dbReference>
<evidence type="ECO:0000313" key="3">
    <source>
        <dbReference type="Proteomes" id="UP001371305"/>
    </source>
</evidence>
<feature type="transmembrane region" description="Helical" evidence="1">
    <location>
        <begin position="40"/>
        <end position="60"/>
    </location>
</feature>
<evidence type="ECO:0000313" key="2">
    <source>
        <dbReference type="EMBL" id="MEK7949023.1"/>
    </source>
</evidence>
<organism evidence="2 3">
    <name type="scientific">Luteolibacter soli</name>
    <dbReference type="NCBI Taxonomy" id="3135280"/>
    <lineage>
        <taxon>Bacteria</taxon>
        <taxon>Pseudomonadati</taxon>
        <taxon>Verrucomicrobiota</taxon>
        <taxon>Verrucomicrobiia</taxon>
        <taxon>Verrucomicrobiales</taxon>
        <taxon>Verrucomicrobiaceae</taxon>
        <taxon>Luteolibacter</taxon>
    </lineage>
</organism>
<dbReference type="Proteomes" id="UP001371305">
    <property type="component" value="Unassembled WGS sequence"/>
</dbReference>
<evidence type="ECO:0008006" key="4">
    <source>
        <dbReference type="Google" id="ProtNLM"/>
    </source>
</evidence>
<feature type="transmembrane region" description="Helical" evidence="1">
    <location>
        <begin position="87"/>
        <end position="106"/>
    </location>
</feature>
<dbReference type="EMBL" id="JBBUKT010000001">
    <property type="protein sequence ID" value="MEK7949023.1"/>
    <property type="molecule type" value="Genomic_DNA"/>
</dbReference>
<reference evidence="2 3" key="1">
    <citation type="submission" date="2024-04" db="EMBL/GenBank/DDBJ databases">
        <title>Luteolibacter sp. isolated from soil.</title>
        <authorList>
            <person name="An J."/>
        </authorList>
    </citation>
    <scope>NUCLEOTIDE SEQUENCE [LARGE SCALE GENOMIC DNA]</scope>
    <source>
        <strain evidence="2 3">Y139</strain>
    </source>
</reference>
<keyword evidence="3" id="KW-1185">Reference proteome</keyword>
<keyword evidence="1" id="KW-0812">Transmembrane</keyword>
<accession>A0ABU9ANF5</accession>
<feature type="transmembrane region" description="Helical" evidence="1">
    <location>
        <begin position="12"/>
        <end position="33"/>
    </location>
</feature>
<keyword evidence="1" id="KW-1133">Transmembrane helix</keyword>
<name>A0ABU9ANF5_9BACT</name>
<evidence type="ECO:0000256" key="1">
    <source>
        <dbReference type="SAM" id="Phobius"/>
    </source>
</evidence>
<sequence length="112" mass="11747">MKDSADWLAWTLQFILGLVVGAVVGVALILRLGIGYSMQFGVFATYLCGAGFVGGALASYHGDRLWLGHSSRIIAPNSVRNSSVSRAASVATGVTGVVLMAAALLIHCRLWP</sequence>
<keyword evidence="1" id="KW-0472">Membrane</keyword>
<comment type="caution">
    <text evidence="2">The sequence shown here is derived from an EMBL/GenBank/DDBJ whole genome shotgun (WGS) entry which is preliminary data.</text>
</comment>
<gene>
    <name evidence="2" type="ORF">WKV53_00870</name>
</gene>